<dbReference type="Pfam" id="PF08463">
    <property type="entry name" value="EcoEI_R_C"/>
    <property type="match status" value="1"/>
</dbReference>
<keyword evidence="2" id="KW-0067">ATP-binding</keyword>
<dbReference type="GO" id="GO:0006304">
    <property type="term" value="P:DNA modification"/>
    <property type="evidence" value="ECO:0007669"/>
    <property type="project" value="InterPro"/>
</dbReference>
<name>A0A642PXA0_9BACE</name>
<keyword evidence="2" id="KW-0547">Nucleotide-binding</keyword>
<dbReference type="InterPro" id="IPR006935">
    <property type="entry name" value="Helicase/UvrB_N"/>
</dbReference>
<reference evidence="2 3" key="1">
    <citation type="journal article" date="2019" name="Nat. Med.">
        <title>A library of human gut bacterial isolates paired with longitudinal multiomics data enables mechanistic microbiome research.</title>
        <authorList>
            <person name="Poyet M."/>
            <person name="Groussin M."/>
            <person name="Gibbons S.M."/>
            <person name="Avila-Pacheco J."/>
            <person name="Jiang X."/>
            <person name="Kearney S.M."/>
            <person name="Perrotta A.R."/>
            <person name="Berdy B."/>
            <person name="Zhao S."/>
            <person name="Lieberman T.D."/>
            <person name="Swanson P.K."/>
            <person name="Smith M."/>
            <person name="Roesemann S."/>
            <person name="Alexander J.E."/>
            <person name="Rich S.A."/>
            <person name="Livny J."/>
            <person name="Vlamakis H."/>
            <person name="Clish C."/>
            <person name="Bullock K."/>
            <person name="Deik A."/>
            <person name="Scott J."/>
            <person name="Pierce K.A."/>
            <person name="Xavier R.J."/>
            <person name="Alm E.J."/>
        </authorList>
    </citation>
    <scope>NUCLEOTIDE SEQUENCE [LARGE SCALE GENOMIC DNA]</scope>
    <source>
        <strain evidence="2 3">BIOML-A6</strain>
    </source>
</reference>
<accession>A0A642PXA0</accession>
<keyword evidence="2" id="KW-0347">Helicase</keyword>
<proteinExistence type="predicted"/>
<evidence type="ECO:0000259" key="1">
    <source>
        <dbReference type="PROSITE" id="PS51192"/>
    </source>
</evidence>
<dbReference type="RefSeq" id="WP_029428888.1">
    <property type="nucleotide sequence ID" value="NZ_CABMLT010000026.1"/>
</dbReference>
<dbReference type="AlphaFoldDB" id="A0A642PXA0"/>
<dbReference type="GO" id="GO:0005524">
    <property type="term" value="F:ATP binding"/>
    <property type="evidence" value="ECO:0007669"/>
    <property type="project" value="InterPro"/>
</dbReference>
<gene>
    <name evidence="2" type="ORF">F2Y81_13310</name>
</gene>
<evidence type="ECO:0000313" key="3">
    <source>
        <dbReference type="Proteomes" id="UP000448877"/>
    </source>
</evidence>
<dbReference type="Pfam" id="PF04851">
    <property type="entry name" value="ResIII"/>
    <property type="match status" value="1"/>
</dbReference>
<dbReference type="EMBL" id="VVYV01000021">
    <property type="protein sequence ID" value="KAA5417482.1"/>
    <property type="molecule type" value="Genomic_DNA"/>
</dbReference>
<dbReference type="InterPro" id="IPR013670">
    <property type="entry name" value="EcoEI_R_C_dom"/>
</dbReference>
<comment type="caution">
    <text evidence="2">The sequence shown here is derived from an EMBL/GenBank/DDBJ whole genome shotgun (WGS) entry which is preliminary data.</text>
</comment>
<dbReference type="InterPro" id="IPR014001">
    <property type="entry name" value="Helicase_ATP-bd"/>
</dbReference>
<evidence type="ECO:0000313" key="2">
    <source>
        <dbReference type="EMBL" id="KAA5417482.1"/>
    </source>
</evidence>
<dbReference type="GO" id="GO:0016787">
    <property type="term" value="F:hydrolase activity"/>
    <property type="evidence" value="ECO:0007669"/>
    <property type="project" value="InterPro"/>
</dbReference>
<sequence>MKPEEKARIKIDQMFIDAGWAVVDRDHYAPNITAVAIKEGLLKGNLEADYFLFINGKAVGILEAKREEVDVSNNTVCEQAALYVRSVPNCYQAYMKPLPLIYQSNGNVVQFKDYRNADSDYLELNRIHTPKEIVRMLGIKDFYAGLPVLRKKGLRDCQYEAITELEKSFRSGQNKALMVLATGAGKTYTACLAAYRFLAYTPMKRILFLVDRNNLGKQAEGEFGRFRLTENGDPFNTIFTVNRIRSSKVPQDSNVVISTIQRLFSLLKGEDIEDTDNDEEYDDTKEIEFPTNPNLPPEFFDMIIIDECHRSIYGNWKKVLNYFNTAKLVGLTATPVPETKAFFNSNTIVNYTLEHSIVDGVNVDYRVYRIKTRATEEGGAILEGDKLKRATVYTGKVENISNKEAKNYTKEELNRSIINPAQIKLVLETYRDAVYSEMFNEPQREPDMNYLPKTLIFALNENHATNIVRIAKKVFGHENDDTFVQKITYSSGDSNELIRQFRVNREFRIAVTCTLVATGTDVKPLEVLLFMRDVASEPLYIQMKGRGVRTIGDEQLRNVTPNAFSKDCFFLVDAVGVTEHDKKITPPSDGPTTKLITFKELLERITHGNLTDENLRLLAARLSRLYNKSDQSQRNNFIELAHADMKDISGNIYTAIEQDSLPPYVDINKPNNERKGLVVNIANYPEAREYLLILNAGFVDTLQPGEDTLISKGFSIEEAQITTSAFEQYCEEHKDEVEALRLIYNNNGSPITYSLLKDLENRLKMANNRFSQSQLWNSYTIVHPKHVKIRSTKEEKDALTNIIQLVRFAFHQIDQLESLYPVAQQRFNLWYGQTQRNITEKQIEIIRQVVNYIASNGACSIKDIREDDKTRAAQLIRAFGGVATADEALVSLSKFIIYRKIA</sequence>
<protein>
    <submittedName>
        <fullName evidence="2">DEAD/DEAH box helicase</fullName>
    </submittedName>
</protein>
<dbReference type="InterPro" id="IPR050742">
    <property type="entry name" value="Helicase_Restrict-Modif_Enz"/>
</dbReference>
<dbReference type="GO" id="GO:0004386">
    <property type="term" value="F:helicase activity"/>
    <property type="evidence" value="ECO:0007669"/>
    <property type="project" value="UniProtKB-KW"/>
</dbReference>
<dbReference type="SMART" id="SM00487">
    <property type="entry name" value="DEXDc"/>
    <property type="match status" value="1"/>
</dbReference>
<dbReference type="SUPFAM" id="SSF52540">
    <property type="entry name" value="P-loop containing nucleoside triphosphate hydrolases"/>
    <property type="match status" value="2"/>
</dbReference>
<dbReference type="Gene3D" id="3.90.1570.30">
    <property type="match status" value="1"/>
</dbReference>
<dbReference type="PANTHER" id="PTHR47396">
    <property type="entry name" value="TYPE I RESTRICTION ENZYME ECOKI R PROTEIN"/>
    <property type="match status" value="1"/>
</dbReference>
<organism evidence="2 3">
    <name type="scientific">Bacteroides cellulosilyticus</name>
    <dbReference type="NCBI Taxonomy" id="246787"/>
    <lineage>
        <taxon>Bacteria</taxon>
        <taxon>Pseudomonadati</taxon>
        <taxon>Bacteroidota</taxon>
        <taxon>Bacteroidia</taxon>
        <taxon>Bacteroidales</taxon>
        <taxon>Bacteroidaceae</taxon>
        <taxon>Bacteroides</taxon>
    </lineage>
</organism>
<dbReference type="InterPro" id="IPR027417">
    <property type="entry name" value="P-loop_NTPase"/>
</dbReference>
<dbReference type="GO" id="GO:0005829">
    <property type="term" value="C:cytosol"/>
    <property type="evidence" value="ECO:0007669"/>
    <property type="project" value="TreeGrafter"/>
</dbReference>
<dbReference type="PROSITE" id="PS51192">
    <property type="entry name" value="HELICASE_ATP_BIND_1"/>
    <property type="match status" value="1"/>
</dbReference>
<dbReference type="Gene3D" id="3.40.50.300">
    <property type="entry name" value="P-loop containing nucleotide triphosphate hydrolases"/>
    <property type="match status" value="2"/>
</dbReference>
<dbReference type="Proteomes" id="UP000448877">
    <property type="component" value="Unassembled WGS sequence"/>
</dbReference>
<dbReference type="GO" id="GO:0003677">
    <property type="term" value="F:DNA binding"/>
    <property type="evidence" value="ECO:0007669"/>
    <property type="project" value="InterPro"/>
</dbReference>
<keyword evidence="2" id="KW-0378">Hydrolase</keyword>
<dbReference type="CDD" id="cd18032">
    <property type="entry name" value="DEXHc_RE_I_III_res"/>
    <property type="match status" value="1"/>
</dbReference>
<feature type="domain" description="Helicase ATP-binding" evidence="1">
    <location>
        <begin position="167"/>
        <end position="353"/>
    </location>
</feature>
<dbReference type="PANTHER" id="PTHR47396:SF1">
    <property type="entry name" value="ATP-DEPENDENT HELICASE IRC3-RELATED"/>
    <property type="match status" value="1"/>
</dbReference>
<dbReference type="GeneID" id="66308002"/>